<dbReference type="Pfam" id="PF02469">
    <property type="entry name" value="Fasciclin"/>
    <property type="match status" value="2"/>
</dbReference>
<dbReference type="PANTHER" id="PTHR10900:SF77">
    <property type="entry name" value="FI19380P1"/>
    <property type="match status" value="1"/>
</dbReference>
<evidence type="ECO:0000259" key="1">
    <source>
        <dbReference type="PROSITE" id="PS50213"/>
    </source>
</evidence>
<dbReference type="PROSITE" id="PS50213">
    <property type="entry name" value="FAS1"/>
    <property type="match status" value="2"/>
</dbReference>
<dbReference type="InterPro" id="IPR050904">
    <property type="entry name" value="Adhesion/Biosynth-related"/>
</dbReference>
<evidence type="ECO:0000313" key="3">
    <source>
        <dbReference type="Proteomes" id="UP000799444"/>
    </source>
</evidence>
<name>A0A9P4R7C0_9PLEO</name>
<gene>
    <name evidence="2" type="ORF">EJ04DRAFT_520566</name>
</gene>
<comment type="caution">
    <text evidence="2">The sequence shown here is derived from an EMBL/GenBank/DDBJ whole genome shotgun (WGS) entry which is preliminary data.</text>
</comment>
<feature type="domain" description="FAS1" evidence="1">
    <location>
        <begin position="184"/>
        <end position="347"/>
    </location>
</feature>
<sequence>MVTLVFAVGMIFLYFIFSQLNPWACALIQAQVQAPITPPTYRTVLEVVNLEPRLSHFSDILKHLPGVQEILQDRHRELTLFVPTNEAFDNSHDLLRSHLLDVPGGVEGLIRYHIIPWPIISTKLLCIPTLPTLLLPESLNGPQRLTITLEPSGLSVDGHAHIGPRSVSAENGQVHLVDAVLQPPEKSVVELVMDLPLSSFGWVMHALSFSGIQSDLDKVRFTGTFLVPSNWAFLQLGSRRLHRLFSTSGRNELRSILAAHFIPNQTLYSNAYYQHEPQDIVHNRKKELCPSGVRWFHLATLQPNVTHRVQVLRLAGLIEMLVDGYVPIHQRDLTARNGVVHVVDSLLAK</sequence>
<organism evidence="2 3">
    <name type="scientific">Polyplosphaeria fusca</name>
    <dbReference type="NCBI Taxonomy" id="682080"/>
    <lineage>
        <taxon>Eukaryota</taxon>
        <taxon>Fungi</taxon>
        <taxon>Dikarya</taxon>
        <taxon>Ascomycota</taxon>
        <taxon>Pezizomycotina</taxon>
        <taxon>Dothideomycetes</taxon>
        <taxon>Pleosporomycetidae</taxon>
        <taxon>Pleosporales</taxon>
        <taxon>Tetraplosphaeriaceae</taxon>
        <taxon>Polyplosphaeria</taxon>
    </lineage>
</organism>
<feature type="domain" description="FAS1" evidence="1">
    <location>
        <begin position="41"/>
        <end position="181"/>
    </location>
</feature>
<proteinExistence type="predicted"/>
<dbReference type="InterPro" id="IPR036378">
    <property type="entry name" value="FAS1_dom_sf"/>
</dbReference>
<dbReference type="PANTHER" id="PTHR10900">
    <property type="entry name" value="PERIOSTIN-RELATED"/>
    <property type="match status" value="1"/>
</dbReference>
<accession>A0A9P4R7C0</accession>
<dbReference type="OrthoDB" id="286301at2759"/>
<dbReference type="Proteomes" id="UP000799444">
    <property type="component" value="Unassembled WGS sequence"/>
</dbReference>
<dbReference type="Gene3D" id="2.30.180.10">
    <property type="entry name" value="FAS1 domain"/>
    <property type="match status" value="2"/>
</dbReference>
<keyword evidence="3" id="KW-1185">Reference proteome</keyword>
<dbReference type="SUPFAM" id="SSF82153">
    <property type="entry name" value="FAS1 domain"/>
    <property type="match status" value="2"/>
</dbReference>
<dbReference type="InterPro" id="IPR000782">
    <property type="entry name" value="FAS1_domain"/>
</dbReference>
<evidence type="ECO:0000313" key="2">
    <source>
        <dbReference type="EMBL" id="KAF2738049.1"/>
    </source>
</evidence>
<dbReference type="EMBL" id="ML996111">
    <property type="protein sequence ID" value="KAF2738049.1"/>
    <property type="molecule type" value="Genomic_DNA"/>
</dbReference>
<protein>
    <submittedName>
        <fullName evidence="2">FAS1 domain-containing protein</fullName>
    </submittedName>
</protein>
<reference evidence="2" key="1">
    <citation type="journal article" date="2020" name="Stud. Mycol.">
        <title>101 Dothideomycetes genomes: a test case for predicting lifestyles and emergence of pathogens.</title>
        <authorList>
            <person name="Haridas S."/>
            <person name="Albert R."/>
            <person name="Binder M."/>
            <person name="Bloem J."/>
            <person name="Labutti K."/>
            <person name="Salamov A."/>
            <person name="Andreopoulos B."/>
            <person name="Baker S."/>
            <person name="Barry K."/>
            <person name="Bills G."/>
            <person name="Bluhm B."/>
            <person name="Cannon C."/>
            <person name="Castanera R."/>
            <person name="Culley D."/>
            <person name="Daum C."/>
            <person name="Ezra D."/>
            <person name="Gonzalez J."/>
            <person name="Henrissat B."/>
            <person name="Kuo A."/>
            <person name="Liang C."/>
            <person name="Lipzen A."/>
            <person name="Lutzoni F."/>
            <person name="Magnuson J."/>
            <person name="Mondo S."/>
            <person name="Nolan M."/>
            <person name="Ohm R."/>
            <person name="Pangilinan J."/>
            <person name="Park H.-J."/>
            <person name="Ramirez L."/>
            <person name="Alfaro M."/>
            <person name="Sun H."/>
            <person name="Tritt A."/>
            <person name="Yoshinaga Y."/>
            <person name="Zwiers L.-H."/>
            <person name="Turgeon B."/>
            <person name="Goodwin S."/>
            <person name="Spatafora J."/>
            <person name="Crous P."/>
            <person name="Grigoriev I."/>
        </authorList>
    </citation>
    <scope>NUCLEOTIDE SEQUENCE</scope>
    <source>
        <strain evidence="2">CBS 125425</strain>
    </source>
</reference>
<dbReference type="SMART" id="SM00554">
    <property type="entry name" value="FAS1"/>
    <property type="match status" value="2"/>
</dbReference>
<dbReference type="AlphaFoldDB" id="A0A9P4R7C0"/>